<organism evidence="1 2">
    <name type="scientific">Trichonephila clavipes</name>
    <name type="common">Golden silk orbweaver</name>
    <name type="synonym">Nephila clavipes</name>
    <dbReference type="NCBI Taxonomy" id="2585209"/>
    <lineage>
        <taxon>Eukaryota</taxon>
        <taxon>Metazoa</taxon>
        <taxon>Ecdysozoa</taxon>
        <taxon>Arthropoda</taxon>
        <taxon>Chelicerata</taxon>
        <taxon>Arachnida</taxon>
        <taxon>Araneae</taxon>
        <taxon>Araneomorphae</taxon>
        <taxon>Entelegynae</taxon>
        <taxon>Araneoidea</taxon>
        <taxon>Nephilidae</taxon>
        <taxon>Trichonephila</taxon>
    </lineage>
</organism>
<protein>
    <submittedName>
        <fullName evidence="1">Uncharacterized protein</fullName>
    </submittedName>
</protein>
<comment type="caution">
    <text evidence="1">The sequence shown here is derived from an EMBL/GenBank/DDBJ whole genome shotgun (WGS) entry which is preliminary data.</text>
</comment>
<evidence type="ECO:0000313" key="2">
    <source>
        <dbReference type="Proteomes" id="UP000887159"/>
    </source>
</evidence>
<sequence length="87" mass="10151">MSNSARVKFQKQTVKDRRPPISSWFVAILVRPSLRVKPLPKSADFHDAENRQRPCRMIMRHVKDFLVPFRIVRAQVSSSEETGCQTR</sequence>
<dbReference type="AlphaFoldDB" id="A0A8X6W028"/>
<keyword evidence="2" id="KW-1185">Reference proteome</keyword>
<proteinExistence type="predicted"/>
<dbReference type="EMBL" id="BMAU01021371">
    <property type="protein sequence ID" value="GFY25391.1"/>
    <property type="molecule type" value="Genomic_DNA"/>
</dbReference>
<gene>
    <name evidence="1" type="ORF">TNCV_2485111</name>
</gene>
<reference evidence="1" key="1">
    <citation type="submission" date="2020-08" db="EMBL/GenBank/DDBJ databases">
        <title>Multicomponent nature underlies the extraordinary mechanical properties of spider dragline silk.</title>
        <authorList>
            <person name="Kono N."/>
            <person name="Nakamura H."/>
            <person name="Mori M."/>
            <person name="Yoshida Y."/>
            <person name="Ohtoshi R."/>
            <person name="Malay A.D."/>
            <person name="Moran D.A.P."/>
            <person name="Tomita M."/>
            <person name="Numata K."/>
            <person name="Arakawa K."/>
        </authorList>
    </citation>
    <scope>NUCLEOTIDE SEQUENCE</scope>
</reference>
<evidence type="ECO:0000313" key="1">
    <source>
        <dbReference type="EMBL" id="GFY25391.1"/>
    </source>
</evidence>
<name>A0A8X6W028_TRICX</name>
<accession>A0A8X6W028</accession>
<dbReference type="Proteomes" id="UP000887159">
    <property type="component" value="Unassembled WGS sequence"/>
</dbReference>